<feature type="compositionally biased region" description="Basic and acidic residues" evidence="1">
    <location>
        <begin position="1"/>
        <end position="28"/>
    </location>
</feature>
<feature type="compositionally biased region" description="Basic and acidic residues" evidence="1">
    <location>
        <begin position="100"/>
        <end position="113"/>
    </location>
</feature>
<feature type="compositionally biased region" description="Basic and acidic residues" evidence="1">
    <location>
        <begin position="391"/>
        <end position="400"/>
    </location>
</feature>
<feature type="compositionally biased region" description="Low complexity" evidence="1">
    <location>
        <begin position="32"/>
        <end position="45"/>
    </location>
</feature>
<evidence type="ECO:0000313" key="3">
    <source>
        <dbReference type="Proteomes" id="UP001437256"/>
    </source>
</evidence>
<comment type="caution">
    <text evidence="2">The sequence shown here is derived from an EMBL/GenBank/DDBJ whole genome shotgun (WGS) entry which is preliminary data.</text>
</comment>
<feature type="region of interest" description="Disordered" evidence="1">
    <location>
        <begin position="64"/>
        <end position="274"/>
    </location>
</feature>
<feature type="compositionally biased region" description="Low complexity" evidence="1">
    <location>
        <begin position="171"/>
        <end position="184"/>
    </location>
</feature>
<feature type="compositionally biased region" description="Low complexity" evidence="1">
    <location>
        <begin position="466"/>
        <end position="486"/>
    </location>
</feature>
<feature type="compositionally biased region" description="Basic residues" evidence="1">
    <location>
        <begin position="229"/>
        <end position="243"/>
    </location>
</feature>
<keyword evidence="3" id="KW-1185">Reference proteome</keyword>
<proteinExistence type="predicted"/>
<feature type="region of interest" description="Disordered" evidence="1">
    <location>
        <begin position="291"/>
        <end position="522"/>
    </location>
</feature>
<evidence type="ECO:0000313" key="2">
    <source>
        <dbReference type="EMBL" id="KAL0061957.1"/>
    </source>
</evidence>
<sequence length="540" mass="57711">MASYKPLREAVKEEAAEKEKQQQEDKINSHQSNANASVATSTSAVADDDELEDILVTPLSLAVRVDEVDSLKGSRFTRPPTPPTDQLDTEDESQPQHVPQEPRERGRGMEREISTSSVGSSSSTFSITSGCPSSTSHAGESSTSLIESTSSCDQSTLSGLPPSLRRAHTQPLPSSSCPSAPPTSYTMATRGKRRRKPSTPIKEDEEPPEEQYVGFCRDRIRDRGDKERGRSKRESHRLKALKIRAHEAEDDDNMLFPLPSPRRSPGISPLSESSNLQGAFKFLPKVSFLHELDTPNGSLTPTNASMGGSKTPSPTSSVGASPAASSSTIHLQPNAPKKRSRLGLDSSPEGSTENASAEEIAVEITPSTTPEGPDKDPMEATEEFVLPQSITRKDREKKDVAPPPPSLAKAAEIALSEASVEPASPPLEEEEWVNLRPKGSGHFKAASEPAAGSMKERSKKLSPRIPFSLSPSASSPSSSTQQRSSPILASSNPLALNTGVRPASSSPSPSPISKTRRKSSLRSGAGAFFDIFRGVPGITP</sequence>
<dbReference type="Proteomes" id="UP001437256">
    <property type="component" value="Unassembled WGS sequence"/>
</dbReference>
<protein>
    <submittedName>
        <fullName evidence="2">Uncharacterized protein</fullName>
    </submittedName>
</protein>
<feature type="compositionally biased region" description="Low complexity" evidence="1">
    <location>
        <begin position="501"/>
        <end position="513"/>
    </location>
</feature>
<feature type="region of interest" description="Disordered" evidence="1">
    <location>
        <begin position="1"/>
        <end position="49"/>
    </location>
</feature>
<feature type="compositionally biased region" description="Polar residues" evidence="1">
    <location>
        <begin position="295"/>
        <end position="310"/>
    </location>
</feature>
<reference evidence="2 3" key="1">
    <citation type="submission" date="2024-05" db="EMBL/GenBank/DDBJ databases">
        <title>A draft genome resource for the thread blight pathogen Marasmius tenuissimus strain MS-2.</title>
        <authorList>
            <person name="Yulfo-Soto G.E."/>
            <person name="Baruah I.K."/>
            <person name="Amoako-Attah I."/>
            <person name="Bukari Y."/>
            <person name="Meinhardt L.W."/>
            <person name="Bailey B.A."/>
            <person name="Cohen S.P."/>
        </authorList>
    </citation>
    <scope>NUCLEOTIDE SEQUENCE [LARGE SCALE GENOMIC DNA]</scope>
    <source>
        <strain evidence="2 3">MS-2</strain>
    </source>
</reference>
<gene>
    <name evidence="2" type="ORF">AAF712_011241</name>
</gene>
<feature type="compositionally biased region" description="Low complexity" evidence="1">
    <location>
        <begin position="114"/>
        <end position="151"/>
    </location>
</feature>
<dbReference type="EMBL" id="JBBXMP010000119">
    <property type="protein sequence ID" value="KAL0061957.1"/>
    <property type="molecule type" value="Genomic_DNA"/>
</dbReference>
<organism evidence="2 3">
    <name type="scientific">Marasmius tenuissimus</name>
    <dbReference type="NCBI Taxonomy" id="585030"/>
    <lineage>
        <taxon>Eukaryota</taxon>
        <taxon>Fungi</taxon>
        <taxon>Dikarya</taxon>
        <taxon>Basidiomycota</taxon>
        <taxon>Agaricomycotina</taxon>
        <taxon>Agaricomycetes</taxon>
        <taxon>Agaricomycetidae</taxon>
        <taxon>Agaricales</taxon>
        <taxon>Marasmiineae</taxon>
        <taxon>Marasmiaceae</taxon>
        <taxon>Marasmius</taxon>
    </lineage>
</organism>
<feature type="compositionally biased region" description="Low complexity" evidence="1">
    <location>
        <begin position="311"/>
        <end position="328"/>
    </location>
</feature>
<feature type="compositionally biased region" description="Basic and acidic residues" evidence="1">
    <location>
        <begin position="216"/>
        <end position="228"/>
    </location>
</feature>
<name>A0ABR2ZLA7_9AGAR</name>
<evidence type="ECO:0000256" key="1">
    <source>
        <dbReference type="SAM" id="MobiDB-lite"/>
    </source>
</evidence>
<accession>A0ABR2ZLA7</accession>